<protein>
    <submittedName>
        <fullName evidence="2">Crp/Fnr family transcriptional regulator</fullName>
    </submittedName>
</protein>
<dbReference type="InterPro" id="IPR000595">
    <property type="entry name" value="cNMP-bd_dom"/>
</dbReference>
<reference evidence="2 3" key="1">
    <citation type="submission" date="2018-09" db="EMBL/GenBank/DDBJ databases">
        <title>Genome sequencing of strain 6GH32-13.</title>
        <authorList>
            <person name="Weon H.-Y."/>
            <person name="Heo J."/>
            <person name="Kwon S.-W."/>
        </authorList>
    </citation>
    <scope>NUCLEOTIDE SEQUENCE [LARGE SCALE GENOMIC DNA]</scope>
    <source>
        <strain evidence="2 3">5GH32-13</strain>
    </source>
</reference>
<dbReference type="EMBL" id="CP032157">
    <property type="protein sequence ID" value="AXY76141.1"/>
    <property type="molecule type" value="Genomic_DNA"/>
</dbReference>
<evidence type="ECO:0000259" key="1">
    <source>
        <dbReference type="PROSITE" id="PS50042"/>
    </source>
</evidence>
<dbReference type="SUPFAM" id="SSF51206">
    <property type="entry name" value="cAMP-binding domain-like"/>
    <property type="match status" value="1"/>
</dbReference>
<dbReference type="RefSeq" id="WP_119052020.1">
    <property type="nucleotide sequence ID" value="NZ_CP032157.1"/>
</dbReference>
<evidence type="ECO:0000313" key="2">
    <source>
        <dbReference type="EMBL" id="AXY76141.1"/>
    </source>
</evidence>
<dbReference type="Gene3D" id="2.60.120.10">
    <property type="entry name" value="Jelly Rolls"/>
    <property type="match status" value="1"/>
</dbReference>
<dbReference type="Proteomes" id="UP000263900">
    <property type="component" value="Chromosome"/>
</dbReference>
<dbReference type="KEGG" id="pseg:D3H65_20055"/>
<proteinExistence type="predicted"/>
<accession>A0A3B7N160</accession>
<gene>
    <name evidence="2" type="ORF">D3H65_20055</name>
</gene>
<organism evidence="2 3">
    <name type="scientific">Paraflavitalea soli</name>
    <dbReference type="NCBI Taxonomy" id="2315862"/>
    <lineage>
        <taxon>Bacteria</taxon>
        <taxon>Pseudomonadati</taxon>
        <taxon>Bacteroidota</taxon>
        <taxon>Chitinophagia</taxon>
        <taxon>Chitinophagales</taxon>
        <taxon>Chitinophagaceae</taxon>
        <taxon>Paraflavitalea</taxon>
    </lineage>
</organism>
<dbReference type="PROSITE" id="PS50042">
    <property type="entry name" value="CNMP_BINDING_3"/>
    <property type="match status" value="1"/>
</dbReference>
<name>A0A3B7N160_9BACT</name>
<dbReference type="AlphaFoldDB" id="A0A3B7N160"/>
<feature type="domain" description="Cyclic nucleotide-binding" evidence="1">
    <location>
        <begin position="21"/>
        <end position="132"/>
    </location>
</feature>
<keyword evidence="3" id="KW-1185">Reference proteome</keyword>
<evidence type="ECO:0000313" key="3">
    <source>
        <dbReference type="Proteomes" id="UP000263900"/>
    </source>
</evidence>
<dbReference type="InterPro" id="IPR014710">
    <property type="entry name" value="RmlC-like_jellyroll"/>
</dbReference>
<dbReference type="CDD" id="cd00038">
    <property type="entry name" value="CAP_ED"/>
    <property type="match status" value="1"/>
</dbReference>
<dbReference type="OrthoDB" id="792939at2"/>
<sequence length="201" mass="23951">MRERKLDIKSYLEHVFAYLQRFMELSRQEFDLLSPYLELRYFDKKAIILAQGQVDDYLNIVMKGMIRKYIHTKKGEATLQLATEGHIVQSEISFHVRKPSDLILEALEPTVMISIRHDNLQLALKKTVSVERLGRAMITQMFIKKDIRYYEQLQMTTRERFLAYVTNHPHMLQRVPQKILASYLNIKPETFSRLKHLLRKK</sequence>
<dbReference type="Pfam" id="PF00027">
    <property type="entry name" value="cNMP_binding"/>
    <property type="match status" value="1"/>
</dbReference>
<dbReference type="InterPro" id="IPR018490">
    <property type="entry name" value="cNMP-bd_dom_sf"/>
</dbReference>